<name>A0A7R8WAL0_9CRUS</name>
<dbReference type="PANTHER" id="PTHR48021:SF1">
    <property type="entry name" value="GH07001P-RELATED"/>
    <property type="match status" value="1"/>
</dbReference>
<organism evidence="8">
    <name type="scientific">Cyprideis torosa</name>
    <dbReference type="NCBI Taxonomy" id="163714"/>
    <lineage>
        <taxon>Eukaryota</taxon>
        <taxon>Metazoa</taxon>
        <taxon>Ecdysozoa</taxon>
        <taxon>Arthropoda</taxon>
        <taxon>Crustacea</taxon>
        <taxon>Oligostraca</taxon>
        <taxon>Ostracoda</taxon>
        <taxon>Podocopa</taxon>
        <taxon>Podocopida</taxon>
        <taxon>Cytherocopina</taxon>
        <taxon>Cytheroidea</taxon>
        <taxon>Cytherideidae</taxon>
        <taxon>Cyprideis</taxon>
    </lineage>
</organism>
<dbReference type="EMBL" id="OB661357">
    <property type="protein sequence ID" value="CAD7228036.1"/>
    <property type="molecule type" value="Genomic_DNA"/>
</dbReference>
<keyword evidence="4" id="KW-0762">Sugar transport</keyword>
<protein>
    <submittedName>
        <fullName evidence="8">Uncharacterized protein</fullName>
    </submittedName>
</protein>
<dbReference type="OrthoDB" id="6619466at2759"/>
<gene>
    <name evidence="8" type="ORF">CTOB1V02_LOCUS5927</name>
</gene>
<evidence type="ECO:0000256" key="3">
    <source>
        <dbReference type="ARBA" id="ARBA00022475"/>
    </source>
</evidence>
<evidence type="ECO:0000256" key="6">
    <source>
        <dbReference type="ARBA" id="ARBA00022989"/>
    </source>
</evidence>
<keyword evidence="5" id="KW-0812">Transmembrane</keyword>
<evidence type="ECO:0000256" key="1">
    <source>
        <dbReference type="ARBA" id="ARBA00004651"/>
    </source>
</evidence>
<reference evidence="8" key="1">
    <citation type="submission" date="2020-11" db="EMBL/GenBank/DDBJ databases">
        <authorList>
            <person name="Tran Van P."/>
        </authorList>
    </citation>
    <scope>NUCLEOTIDE SEQUENCE</scope>
</reference>
<dbReference type="GO" id="GO:0005886">
    <property type="term" value="C:plasma membrane"/>
    <property type="evidence" value="ECO:0007669"/>
    <property type="project" value="UniProtKB-SubCell"/>
</dbReference>
<dbReference type="AlphaFoldDB" id="A0A7R8WAL0"/>
<dbReference type="PROSITE" id="PS50850">
    <property type="entry name" value="MFS"/>
    <property type="match status" value="1"/>
</dbReference>
<dbReference type="InterPro" id="IPR020846">
    <property type="entry name" value="MFS_dom"/>
</dbReference>
<dbReference type="GO" id="GO:0022857">
    <property type="term" value="F:transmembrane transporter activity"/>
    <property type="evidence" value="ECO:0007669"/>
    <property type="project" value="InterPro"/>
</dbReference>
<dbReference type="FunFam" id="1.20.1250.20:FF:000218">
    <property type="entry name" value="facilitated trehalose transporter Tret1"/>
    <property type="match status" value="1"/>
</dbReference>
<comment type="subcellular location">
    <subcellularLocation>
        <location evidence="1">Cell membrane</location>
        <topology evidence="1">Multi-pass membrane protein</topology>
    </subcellularLocation>
</comment>
<dbReference type="SUPFAM" id="SSF103473">
    <property type="entry name" value="MFS general substrate transporter"/>
    <property type="match status" value="1"/>
</dbReference>
<evidence type="ECO:0000313" key="8">
    <source>
        <dbReference type="EMBL" id="CAD7228036.1"/>
    </source>
</evidence>
<sequence length="613" mass="68152">MTKNNSLPIQHCTGQATVTQGHKMGLVIAAFLLSTSGLLYGLTVSYTSVAVPSWTNDPSVPFNLTLDDVSLHAPHSELPRALIWLYEGLWQQRFLKNLLCNGKKHQVMDIHFEVTMQIEAFEVFLRYLRSINELARCLLPSIQIGSIINIGSMTGSLITGMIIGYLGAKKVVILSTIPYIAAWMMCRYPSSIGMLLFGRFLSGFSVDIKALSSMMYLSDFVSKQLRGRLQTMTMVLLNVGSIVTYALGMFMEWDQIALFNMIIPIPLALACYYFPEPPTQLLERGAESSAVTSLQWYRGNVSQSVLQEDINERKAALERKRRRDTGALKDLLSIIYIKPMLICIACILLRQLSGIYCILAFTVDIFQMTGTSINPYVASIIMSSLQLVSQLFSASLTDKFGAKRFVVASGFICAICQMTFGIFFYLKTIDEYAPSMENLGIIPLVSLIVLMIGYGLGMYNITYSLTLEVLPAKIRTPGIAICAFINSGSCFLVVLNFYTMVESPLKMHGTFWLYGISCLLFCIIYAKFIPESRGLTLAEIERKMSESALEKMSRKRSTVLVLPNISSTIPLVSTEISLQLSKKDGDAGGLWFQSEVKPSMMELPSMPPLPTAL</sequence>
<dbReference type="Gene3D" id="1.20.1250.20">
    <property type="entry name" value="MFS general substrate transporter like domains"/>
    <property type="match status" value="1"/>
</dbReference>
<proteinExistence type="predicted"/>
<keyword evidence="7" id="KW-0472">Membrane</keyword>
<keyword evidence="2" id="KW-0813">Transport</keyword>
<dbReference type="InterPro" id="IPR005828">
    <property type="entry name" value="MFS_sugar_transport-like"/>
</dbReference>
<accession>A0A7R8WAL0</accession>
<evidence type="ECO:0000256" key="4">
    <source>
        <dbReference type="ARBA" id="ARBA00022597"/>
    </source>
</evidence>
<dbReference type="Pfam" id="PF00083">
    <property type="entry name" value="Sugar_tr"/>
    <property type="match status" value="1"/>
</dbReference>
<evidence type="ECO:0000256" key="7">
    <source>
        <dbReference type="ARBA" id="ARBA00023136"/>
    </source>
</evidence>
<dbReference type="PANTHER" id="PTHR48021">
    <property type="match status" value="1"/>
</dbReference>
<keyword evidence="6" id="KW-1133">Transmembrane helix</keyword>
<evidence type="ECO:0000256" key="2">
    <source>
        <dbReference type="ARBA" id="ARBA00022448"/>
    </source>
</evidence>
<evidence type="ECO:0000256" key="5">
    <source>
        <dbReference type="ARBA" id="ARBA00022692"/>
    </source>
</evidence>
<dbReference type="InterPro" id="IPR036259">
    <property type="entry name" value="MFS_trans_sf"/>
</dbReference>
<dbReference type="InterPro" id="IPR050549">
    <property type="entry name" value="MFS_Trehalose_Transporter"/>
</dbReference>
<keyword evidence="3" id="KW-1003">Cell membrane</keyword>